<proteinExistence type="inferred from homology"/>
<feature type="compositionally biased region" description="Basic and acidic residues" evidence="7">
    <location>
        <begin position="114"/>
        <end position="133"/>
    </location>
</feature>
<evidence type="ECO:0000256" key="1">
    <source>
        <dbReference type="ARBA" id="ARBA00022884"/>
    </source>
</evidence>
<feature type="compositionally biased region" description="Basic and acidic residues" evidence="7">
    <location>
        <begin position="190"/>
        <end position="327"/>
    </location>
</feature>
<dbReference type="FunFam" id="3.30.70.330:FF:000218">
    <property type="entry name" value="RNA-binding motif protein, X-linked 2"/>
    <property type="match status" value="1"/>
</dbReference>
<feature type="region of interest" description="Disordered" evidence="7">
    <location>
        <begin position="114"/>
        <end position="327"/>
    </location>
</feature>
<protein>
    <recommendedName>
        <fullName evidence="5">RNA-binding motif protein, X-linked 2</fullName>
    </recommendedName>
</protein>
<keyword evidence="9" id="KW-1185">Reference proteome</keyword>
<dbReference type="Pfam" id="PF00076">
    <property type="entry name" value="RRM_1"/>
    <property type="match status" value="1"/>
</dbReference>
<dbReference type="InterPro" id="IPR000504">
    <property type="entry name" value="RRM_dom"/>
</dbReference>
<dbReference type="GO" id="GO:0071011">
    <property type="term" value="C:precatalytic spliceosome"/>
    <property type="evidence" value="ECO:0007669"/>
    <property type="project" value="TreeGrafter"/>
</dbReference>
<comment type="function">
    <text evidence="2">Involved in pre-mRNA splicing as component of the activated spliceosome. As a component of the minor spliceosome, involved in the splicing of U12-type introns in pre-mRNAs.</text>
</comment>
<evidence type="ECO:0000256" key="4">
    <source>
        <dbReference type="ARBA" id="ARBA00064744"/>
    </source>
</evidence>
<dbReference type="CDD" id="cd12411">
    <property type="entry name" value="RRM_ist3_like"/>
    <property type="match status" value="1"/>
</dbReference>
<dbReference type="KEGG" id="aten:116291821"/>
<evidence type="ECO:0000256" key="7">
    <source>
        <dbReference type="SAM" id="MobiDB-lite"/>
    </source>
</evidence>
<comment type="similarity">
    <text evidence="3">Belongs to the IST3 family.</text>
</comment>
<evidence type="ECO:0000259" key="8">
    <source>
        <dbReference type="PROSITE" id="PS50102"/>
    </source>
</evidence>
<dbReference type="AlphaFoldDB" id="A0A6P8HGE2"/>
<accession>A0A6P8HGE2</accession>
<dbReference type="InterPro" id="IPR012677">
    <property type="entry name" value="Nucleotide-bd_a/b_plait_sf"/>
</dbReference>
<dbReference type="GO" id="GO:0000398">
    <property type="term" value="P:mRNA splicing, via spliceosome"/>
    <property type="evidence" value="ECO:0007669"/>
    <property type="project" value="InterPro"/>
</dbReference>
<dbReference type="Proteomes" id="UP000515163">
    <property type="component" value="Unplaced"/>
</dbReference>
<evidence type="ECO:0000256" key="6">
    <source>
        <dbReference type="PROSITE-ProRule" id="PRU00176"/>
    </source>
</evidence>
<gene>
    <name evidence="10" type="primary">LOC116291821</name>
</gene>
<keyword evidence="1 6" id="KW-0694">RNA-binding</keyword>
<evidence type="ECO:0000256" key="5">
    <source>
        <dbReference type="ARBA" id="ARBA00074390"/>
    </source>
</evidence>
<dbReference type="PANTHER" id="PTHR45880">
    <property type="entry name" value="RNA-BINDING MOTIF PROTEIN, X-LINKED 2"/>
    <property type="match status" value="1"/>
</dbReference>
<dbReference type="PANTHER" id="PTHR45880:SF1">
    <property type="entry name" value="RNA-BINDING MOTIF PROTEIN, X-LINKED 2"/>
    <property type="match status" value="1"/>
</dbReference>
<dbReference type="GO" id="GO:0003723">
    <property type="term" value="F:RNA binding"/>
    <property type="evidence" value="ECO:0007669"/>
    <property type="project" value="UniProtKB-UniRule"/>
</dbReference>
<dbReference type="OrthoDB" id="2573941at2759"/>
<dbReference type="InterPro" id="IPR045844">
    <property type="entry name" value="RRM_Ist3-like"/>
</dbReference>
<evidence type="ECO:0000256" key="2">
    <source>
        <dbReference type="ARBA" id="ARBA00053249"/>
    </source>
</evidence>
<feature type="domain" description="RRM" evidence="8">
    <location>
        <begin position="36"/>
        <end position="114"/>
    </location>
</feature>
<evidence type="ECO:0000313" key="9">
    <source>
        <dbReference type="Proteomes" id="UP000515163"/>
    </source>
</evidence>
<comment type="subunit">
    <text evidence="4">Part of the activated spliceosome B/catalytic step 1 spliceosome, one of the forms of the spliceosome which has a well-formed active site but still cannot catalyze the branching reaction and is composed of at least 52 proteins, the U2, U5 and U6 snRNAs and the pre-mRNA. Component of the minor spliceosome, which splices U12-type introns.</text>
</comment>
<evidence type="ECO:0000256" key="3">
    <source>
        <dbReference type="ARBA" id="ARBA00061455"/>
    </source>
</evidence>
<dbReference type="RefSeq" id="XP_031554896.1">
    <property type="nucleotide sequence ID" value="XM_031699036.1"/>
</dbReference>
<dbReference type="SMART" id="SM00360">
    <property type="entry name" value="RRM"/>
    <property type="match status" value="1"/>
</dbReference>
<reference evidence="10" key="1">
    <citation type="submission" date="2025-08" db="UniProtKB">
        <authorList>
            <consortium name="RefSeq"/>
        </authorList>
    </citation>
    <scope>IDENTIFICATION</scope>
    <source>
        <tissue evidence="10">Tentacle</tissue>
    </source>
</reference>
<sequence>MNPMTNVKNIQKLNERMLDMGVEDDLSWHKQYKDSAYIFIGGLPYDLTEGDILCVFSQYGEIVNVNLVRDKKTGKQKGFCFLCYEDQRSTILAVDNFNGIKLGGRTIRVDHCSSYRKPKGDEKDEEGNRKEILEEGCAPKISSPSASEDEPEPLEPVKKKKKVKKDKKHKKHREKKSKRKESLSSSESQDDSRFSKDEKQKEKSSKEKSYSEKKKDARLQERSYDRDSYKERDERASNTREWDYGKRTEREDRYVETKRERRDRNEQSSHMEDRSYDNRDRWGGRQGRDSRERLGDRRDSRERLGERTRDRSRDNKYSDKDRVKSKR</sequence>
<dbReference type="GeneID" id="116291821"/>
<dbReference type="GO" id="GO:0005654">
    <property type="term" value="C:nucleoplasm"/>
    <property type="evidence" value="ECO:0007669"/>
    <property type="project" value="UniProtKB-ARBA"/>
</dbReference>
<feature type="compositionally biased region" description="Basic residues" evidence="7">
    <location>
        <begin position="158"/>
        <end position="179"/>
    </location>
</feature>
<name>A0A6P8HGE2_ACTTE</name>
<dbReference type="Gene3D" id="3.30.70.330">
    <property type="match status" value="1"/>
</dbReference>
<dbReference type="PROSITE" id="PS50102">
    <property type="entry name" value="RRM"/>
    <property type="match status" value="1"/>
</dbReference>
<dbReference type="InParanoid" id="A0A6P8HGE2"/>
<dbReference type="SUPFAM" id="SSF54928">
    <property type="entry name" value="RNA-binding domain, RBD"/>
    <property type="match status" value="1"/>
</dbReference>
<organism evidence="9 10">
    <name type="scientific">Actinia tenebrosa</name>
    <name type="common">Australian red waratah sea anemone</name>
    <dbReference type="NCBI Taxonomy" id="6105"/>
    <lineage>
        <taxon>Eukaryota</taxon>
        <taxon>Metazoa</taxon>
        <taxon>Cnidaria</taxon>
        <taxon>Anthozoa</taxon>
        <taxon>Hexacorallia</taxon>
        <taxon>Actiniaria</taxon>
        <taxon>Actiniidae</taxon>
        <taxon>Actinia</taxon>
    </lineage>
</organism>
<evidence type="ECO:0000313" key="10">
    <source>
        <dbReference type="RefSeq" id="XP_031554896.1"/>
    </source>
</evidence>
<dbReference type="InterPro" id="IPR051847">
    <property type="entry name" value="RNA_proc/Spliceosome_comp"/>
</dbReference>
<dbReference type="GO" id="GO:0005686">
    <property type="term" value="C:U2 snRNP"/>
    <property type="evidence" value="ECO:0007669"/>
    <property type="project" value="TreeGrafter"/>
</dbReference>
<dbReference type="GO" id="GO:0071013">
    <property type="term" value="C:catalytic step 2 spliceosome"/>
    <property type="evidence" value="ECO:0007669"/>
    <property type="project" value="TreeGrafter"/>
</dbReference>
<dbReference type="InterPro" id="IPR035979">
    <property type="entry name" value="RBD_domain_sf"/>
</dbReference>